<dbReference type="SUPFAM" id="SSF88723">
    <property type="entry name" value="PIN domain-like"/>
    <property type="match status" value="1"/>
</dbReference>
<dbReference type="Pfam" id="PF01850">
    <property type="entry name" value="PIN"/>
    <property type="match status" value="1"/>
</dbReference>
<proteinExistence type="predicted"/>
<dbReference type="OrthoDB" id="5625074at2"/>
<dbReference type="EMBL" id="CP036263">
    <property type="protein sequence ID" value="QDS97902.1"/>
    <property type="molecule type" value="Genomic_DNA"/>
</dbReference>
<protein>
    <recommendedName>
        <fullName evidence="1">PIN domain-containing protein</fullName>
    </recommendedName>
</protein>
<evidence type="ECO:0000259" key="1">
    <source>
        <dbReference type="Pfam" id="PF01850"/>
    </source>
</evidence>
<dbReference type="InterPro" id="IPR029060">
    <property type="entry name" value="PIN-like_dom_sf"/>
</dbReference>
<dbReference type="RefSeq" id="WP_145058646.1">
    <property type="nucleotide sequence ID" value="NZ_CP036263.1"/>
</dbReference>
<dbReference type="InterPro" id="IPR002716">
    <property type="entry name" value="PIN_dom"/>
</dbReference>
<evidence type="ECO:0000313" key="2">
    <source>
        <dbReference type="EMBL" id="QDS97902.1"/>
    </source>
</evidence>
<organism evidence="2 3">
    <name type="scientific">Adhaeretor mobilis</name>
    <dbReference type="NCBI Taxonomy" id="1930276"/>
    <lineage>
        <taxon>Bacteria</taxon>
        <taxon>Pseudomonadati</taxon>
        <taxon>Planctomycetota</taxon>
        <taxon>Planctomycetia</taxon>
        <taxon>Pirellulales</taxon>
        <taxon>Lacipirellulaceae</taxon>
        <taxon>Adhaeretor</taxon>
    </lineage>
</organism>
<evidence type="ECO:0000313" key="3">
    <source>
        <dbReference type="Proteomes" id="UP000319852"/>
    </source>
</evidence>
<dbReference type="KEGG" id="amob:HG15A2_11700"/>
<feature type="domain" description="PIN" evidence="1">
    <location>
        <begin position="28"/>
        <end position="118"/>
    </location>
</feature>
<accession>A0A517MSU1</accession>
<name>A0A517MSU1_9BACT</name>
<gene>
    <name evidence="2" type="ORF">HG15A2_11700</name>
</gene>
<dbReference type="CDD" id="cd18687">
    <property type="entry name" value="PIN_VapC-like"/>
    <property type="match status" value="1"/>
</dbReference>
<dbReference type="AlphaFoldDB" id="A0A517MSU1"/>
<dbReference type="Proteomes" id="UP000319852">
    <property type="component" value="Chromosome"/>
</dbReference>
<keyword evidence="3" id="KW-1185">Reference proteome</keyword>
<reference evidence="2 3" key="1">
    <citation type="submission" date="2019-02" db="EMBL/GenBank/DDBJ databases">
        <title>Deep-cultivation of Planctomycetes and their phenomic and genomic characterization uncovers novel biology.</title>
        <authorList>
            <person name="Wiegand S."/>
            <person name="Jogler M."/>
            <person name="Boedeker C."/>
            <person name="Pinto D."/>
            <person name="Vollmers J."/>
            <person name="Rivas-Marin E."/>
            <person name="Kohn T."/>
            <person name="Peeters S.H."/>
            <person name="Heuer A."/>
            <person name="Rast P."/>
            <person name="Oberbeckmann S."/>
            <person name="Bunk B."/>
            <person name="Jeske O."/>
            <person name="Meyerdierks A."/>
            <person name="Storesund J.E."/>
            <person name="Kallscheuer N."/>
            <person name="Luecker S."/>
            <person name="Lage O.M."/>
            <person name="Pohl T."/>
            <person name="Merkel B.J."/>
            <person name="Hornburger P."/>
            <person name="Mueller R.-W."/>
            <person name="Bruemmer F."/>
            <person name="Labrenz M."/>
            <person name="Spormann A.M."/>
            <person name="Op den Camp H."/>
            <person name="Overmann J."/>
            <person name="Amann R."/>
            <person name="Jetten M.S.M."/>
            <person name="Mascher T."/>
            <person name="Medema M.H."/>
            <person name="Devos D.P."/>
            <person name="Kaster A.-K."/>
            <person name="Ovreas L."/>
            <person name="Rohde M."/>
            <person name="Galperin M.Y."/>
            <person name="Jogler C."/>
        </authorList>
    </citation>
    <scope>NUCLEOTIDE SEQUENCE [LARGE SCALE GENOMIC DNA]</scope>
    <source>
        <strain evidence="2 3">HG15A2</strain>
    </source>
</reference>
<dbReference type="Gene3D" id="3.40.50.1010">
    <property type="entry name" value="5'-nuclease"/>
    <property type="match status" value="1"/>
</dbReference>
<sequence length="160" mass="17489">MDTVYLETTVVGSIAGRIHPHPDMAARQRKTRLWWATAPTLRRVVISQLVLDECSAGDPSAAQERLDEVSSLSKLDITDDAHELADALMAAGAIPTSEPRDALHIAIAATNGVQYLVTWNFKHIANATLRERICDVCRENGFEPPVICTPEELAGMTDDP</sequence>